<dbReference type="KEGG" id="vg:26517883"/>
<reference evidence="2 3" key="1">
    <citation type="journal article" date="2015" name="J. Virol.">
        <title>Sinorhizobium meliloti Phage ?M9 Defines a New Group of T4 Superfamily Phages with Unusual Genomic Features but a Common T=16 Capsid.</title>
        <authorList>
            <person name="Johnson M.C."/>
            <person name="Tatum K.B."/>
            <person name="Lynn J.S."/>
            <person name="Brewer T.E."/>
            <person name="Lu S."/>
            <person name="Washburn B.K."/>
            <person name="Stroupe M.E."/>
            <person name="Jones K.M."/>
        </authorList>
    </citation>
    <scope>NUCLEOTIDE SEQUENCE [LARGE SCALE GENOMIC DNA]</scope>
</reference>
<accession>A0A0F6THL5</accession>
<dbReference type="Proteomes" id="UP000033804">
    <property type="component" value="Segment"/>
</dbReference>
<dbReference type="EMBL" id="KP881232">
    <property type="protein sequence ID" value="AKE44831.1"/>
    <property type="molecule type" value="Genomic_DNA"/>
</dbReference>
<evidence type="ECO:0000313" key="3">
    <source>
        <dbReference type="Proteomes" id="UP000033804"/>
    </source>
</evidence>
<evidence type="ECO:0000256" key="1">
    <source>
        <dbReference type="SAM" id="Phobius"/>
    </source>
</evidence>
<name>A0A0F6THL5_9CAUD</name>
<proteinExistence type="predicted"/>
<keyword evidence="1" id="KW-0812">Transmembrane</keyword>
<keyword evidence="1" id="KW-1133">Transmembrane helix</keyword>
<organism evidence="2 3">
    <name type="scientific">Sinorhizobium phage phiM9</name>
    <dbReference type="NCBI Taxonomy" id="1636182"/>
    <lineage>
        <taxon>Viruses</taxon>
        <taxon>Duplodnaviria</taxon>
        <taxon>Heunggongvirae</taxon>
        <taxon>Uroviricota</taxon>
        <taxon>Caudoviricetes</taxon>
        <taxon>Pootjesviridae</taxon>
        <taxon>Emnonavirus</taxon>
        <taxon>Emnonavirus phiM9</taxon>
    </lineage>
</organism>
<gene>
    <name evidence="2" type="ORF">Sm_phiM9_204</name>
</gene>
<dbReference type="GeneID" id="26517883"/>
<keyword evidence="1" id="KW-0472">Membrane</keyword>
<keyword evidence="3" id="KW-1185">Reference proteome</keyword>
<evidence type="ECO:0000313" key="2">
    <source>
        <dbReference type="EMBL" id="AKE44831.1"/>
    </source>
</evidence>
<reference evidence="3" key="2">
    <citation type="submission" date="2015-03" db="EMBL/GenBank/DDBJ databases">
        <title>The genome and structure of Sinorhizobium meliloti phage phiM9.</title>
        <authorList>
            <person name="Johnson M.C."/>
            <person name="Tatum K.B."/>
            <person name="Lynn J.S."/>
            <person name="Brewer T.E."/>
            <person name="Washburn B.K."/>
            <person name="Stroupe M.E."/>
            <person name="Jones K.M."/>
        </authorList>
    </citation>
    <scope>NUCLEOTIDE SEQUENCE [LARGE SCALE GENOMIC DNA]</scope>
</reference>
<dbReference type="RefSeq" id="YP_009189585.1">
    <property type="nucleotide sequence ID" value="NC_028676.1"/>
</dbReference>
<feature type="transmembrane region" description="Helical" evidence="1">
    <location>
        <begin position="16"/>
        <end position="33"/>
    </location>
</feature>
<sequence length="35" mass="4165">MIDPNKQSMQLQKSTAELLAAFWLSPFLFWSMFTR</sequence>
<protein>
    <submittedName>
        <fullName evidence="2">Uncharacterized protein</fullName>
    </submittedName>
</protein>